<feature type="compositionally biased region" description="Basic and acidic residues" evidence="1">
    <location>
        <begin position="108"/>
        <end position="119"/>
    </location>
</feature>
<feature type="compositionally biased region" description="Gly residues" evidence="1">
    <location>
        <begin position="136"/>
        <end position="146"/>
    </location>
</feature>
<sequence>MSSAGAKTVIPACFATPESCIPRNEATAEYPPAFRVWMAWSKESEELTVWFFAEHEELELGLEKAIVVDGRGCEFDVVDGGYPGGGGDGERLAGEHGRDPGAGGEEAEAGRRERERGEMEAEEVEGWLAGFLEGGVGGGEDGGGRGLLEKGFGHDFEREGHRHEPRIGENIGGVEYGFARKTVAERDEEGEEEEERERGRHR</sequence>
<feature type="non-terminal residue" evidence="2">
    <location>
        <position position="1"/>
    </location>
</feature>
<feature type="region of interest" description="Disordered" evidence="1">
    <location>
        <begin position="82"/>
        <end position="119"/>
    </location>
</feature>
<dbReference type="EMBL" id="QJKJ01004890">
    <property type="protein sequence ID" value="RDX92328.1"/>
    <property type="molecule type" value="Genomic_DNA"/>
</dbReference>
<gene>
    <name evidence="2" type="ORF">CR513_25555</name>
</gene>
<accession>A0A371GP39</accession>
<dbReference type="Proteomes" id="UP000257109">
    <property type="component" value="Unassembled WGS sequence"/>
</dbReference>
<feature type="compositionally biased region" description="Acidic residues" evidence="1">
    <location>
        <begin position="186"/>
        <end position="195"/>
    </location>
</feature>
<feature type="region of interest" description="Disordered" evidence="1">
    <location>
        <begin position="136"/>
        <end position="202"/>
    </location>
</feature>
<feature type="compositionally biased region" description="Basic and acidic residues" evidence="1">
    <location>
        <begin position="88"/>
        <end position="99"/>
    </location>
</feature>
<evidence type="ECO:0000313" key="2">
    <source>
        <dbReference type="EMBL" id="RDX92328.1"/>
    </source>
</evidence>
<dbReference type="AlphaFoldDB" id="A0A371GP39"/>
<protein>
    <submittedName>
        <fullName evidence="2">Uncharacterized protein</fullName>
    </submittedName>
</protein>
<organism evidence="2 3">
    <name type="scientific">Mucuna pruriens</name>
    <name type="common">Velvet bean</name>
    <name type="synonym">Dolichos pruriens</name>
    <dbReference type="NCBI Taxonomy" id="157652"/>
    <lineage>
        <taxon>Eukaryota</taxon>
        <taxon>Viridiplantae</taxon>
        <taxon>Streptophyta</taxon>
        <taxon>Embryophyta</taxon>
        <taxon>Tracheophyta</taxon>
        <taxon>Spermatophyta</taxon>
        <taxon>Magnoliopsida</taxon>
        <taxon>eudicotyledons</taxon>
        <taxon>Gunneridae</taxon>
        <taxon>Pentapetalae</taxon>
        <taxon>rosids</taxon>
        <taxon>fabids</taxon>
        <taxon>Fabales</taxon>
        <taxon>Fabaceae</taxon>
        <taxon>Papilionoideae</taxon>
        <taxon>50 kb inversion clade</taxon>
        <taxon>NPAAA clade</taxon>
        <taxon>indigoferoid/millettioid clade</taxon>
        <taxon>Phaseoleae</taxon>
        <taxon>Mucuna</taxon>
    </lineage>
</organism>
<proteinExistence type="predicted"/>
<evidence type="ECO:0000313" key="3">
    <source>
        <dbReference type="Proteomes" id="UP000257109"/>
    </source>
</evidence>
<feature type="compositionally biased region" description="Basic and acidic residues" evidence="1">
    <location>
        <begin position="147"/>
        <end position="167"/>
    </location>
</feature>
<keyword evidence="3" id="KW-1185">Reference proteome</keyword>
<evidence type="ECO:0000256" key="1">
    <source>
        <dbReference type="SAM" id="MobiDB-lite"/>
    </source>
</evidence>
<reference evidence="2" key="1">
    <citation type="submission" date="2018-05" db="EMBL/GenBank/DDBJ databases">
        <title>Draft genome of Mucuna pruriens seed.</title>
        <authorList>
            <person name="Nnadi N.E."/>
            <person name="Vos R."/>
            <person name="Hasami M.H."/>
            <person name="Devisetty U.K."/>
            <person name="Aguiy J.C."/>
        </authorList>
    </citation>
    <scope>NUCLEOTIDE SEQUENCE [LARGE SCALE GENOMIC DNA]</scope>
    <source>
        <strain evidence="2">JCA_2017</strain>
    </source>
</reference>
<comment type="caution">
    <text evidence="2">The sequence shown here is derived from an EMBL/GenBank/DDBJ whole genome shotgun (WGS) entry which is preliminary data.</text>
</comment>
<name>A0A371GP39_MUCPR</name>